<keyword evidence="2" id="KW-1185">Reference proteome</keyword>
<evidence type="ECO:0000313" key="1">
    <source>
        <dbReference type="EMBL" id="KAL1518307.1"/>
    </source>
</evidence>
<dbReference type="InterPro" id="IPR034595">
    <property type="entry name" value="NDUFAF8"/>
</dbReference>
<dbReference type="AlphaFoldDB" id="A0ABD1FGE1"/>
<proteinExistence type="predicted"/>
<name>A0ABD1FGE1_HYPHA</name>
<dbReference type="Proteomes" id="UP001566132">
    <property type="component" value="Unassembled WGS sequence"/>
</dbReference>
<protein>
    <submittedName>
        <fullName evidence="1">Uncharacterized protein</fullName>
    </submittedName>
</protein>
<dbReference type="PANTHER" id="PTHR34561:SF1">
    <property type="entry name" value="NADH DEHYDROGENASE [UBIQUINONE] 1 ALPHA SUBCOMPLEX ASSEMBLY FACTOR 8"/>
    <property type="match status" value="1"/>
</dbReference>
<sequence length="65" mass="7512">MEAVTRARKRFRQYPVIFAKCSKEASVYASCVLKQDNLKKNDCLAEFHGFKNCLRKTAVDLKTKI</sequence>
<comment type="caution">
    <text evidence="1">The sequence shown here is derived from an EMBL/GenBank/DDBJ whole genome shotgun (WGS) entry which is preliminary data.</text>
</comment>
<reference evidence="1 2" key="1">
    <citation type="submission" date="2024-05" db="EMBL/GenBank/DDBJ databases">
        <title>Genetic variation in Jamaican populations of the coffee berry borer (Hypothenemus hampei).</title>
        <authorList>
            <person name="Errbii M."/>
            <person name="Myrie A."/>
        </authorList>
    </citation>
    <scope>NUCLEOTIDE SEQUENCE [LARGE SCALE GENOMIC DNA]</scope>
    <source>
        <strain evidence="1">JA-Hopewell-2020-01-JO</strain>
        <tissue evidence="1">Whole body</tissue>
    </source>
</reference>
<dbReference type="PANTHER" id="PTHR34561">
    <property type="entry name" value="NADH DEHYDROGENASE [UBIQUINONE] 1 ALPHA SUBCOMPLEX ASSEMBLY FACTOR 8"/>
    <property type="match status" value="1"/>
</dbReference>
<evidence type="ECO:0000313" key="2">
    <source>
        <dbReference type="Proteomes" id="UP001566132"/>
    </source>
</evidence>
<dbReference type="EMBL" id="JBDJPC010000001">
    <property type="protein sequence ID" value="KAL1518307.1"/>
    <property type="molecule type" value="Genomic_DNA"/>
</dbReference>
<organism evidence="1 2">
    <name type="scientific">Hypothenemus hampei</name>
    <name type="common">Coffee berry borer</name>
    <dbReference type="NCBI Taxonomy" id="57062"/>
    <lineage>
        <taxon>Eukaryota</taxon>
        <taxon>Metazoa</taxon>
        <taxon>Ecdysozoa</taxon>
        <taxon>Arthropoda</taxon>
        <taxon>Hexapoda</taxon>
        <taxon>Insecta</taxon>
        <taxon>Pterygota</taxon>
        <taxon>Neoptera</taxon>
        <taxon>Endopterygota</taxon>
        <taxon>Coleoptera</taxon>
        <taxon>Polyphaga</taxon>
        <taxon>Cucujiformia</taxon>
        <taxon>Curculionidae</taxon>
        <taxon>Scolytinae</taxon>
        <taxon>Hypothenemus</taxon>
    </lineage>
</organism>
<accession>A0ABD1FGE1</accession>
<gene>
    <name evidence="1" type="ORF">ABEB36_001949</name>
</gene>